<dbReference type="PANTHER" id="PTHR43317:SF1">
    <property type="entry name" value="THERMOSPERMINE SYNTHASE ACAULIS5"/>
    <property type="match status" value="1"/>
</dbReference>
<dbReference type="Pfam" id="PF01564">
    <property type="entry name" value="Spermine_synth"/>
    <property type="match status" value="1"/>
</dbReference>
<sequence length="255" mass="29122">MKTEHSMLISEETPWGILEVWQSGSVRSLYIRDKTAIQSQLDVAQKEKLCLQHARAMMSFLLFQDEPQSILLFGLGGGSMIHFLCHWFPDIKITAVDINEKMVEIGKKYFPLPETPRIKIEIADASTYLKKKKQKQVDVIFIDVHGGDRLPGFLRTDDFMADCFHALSPGGVLVINLLVKDEQEFTDILSALRQCFMGVSLCMTFKNQQNILLFAFKTPNELDLNQLSTKANHCQNKYGIEFEEFIDGIIKVNEK</sequence>
<dbReference type="GO" id="GO:0016740">
    <property type="term" value="F:transferase activity"/>
    <property type="evidence" value="ECO:0007669"/>
    <property type="project" value="UniProtKB-KW"/>
</dbReference>
<evidence type="ECO:0000313" key="5">
    <source>
        <dbReference type="EMBL" id="VAW89514.1"/>
    </source>
</evidence>
<evidence type="ECO:0000256" key="3">
    <source>
        <dbReference type="ARBA" id="ARBA00023115"/>
    </source>
</evidence>
<organism evidence="5">
    <name type="scientific">hydrothermal vent metagenome</name>
    <dbReference type="NCBI Taxonomy" id="652676"/>
    <lineage>
        <taxon>unclassified sequences</taxon>
        <taxon>metagenomes</taxon>
        <taxon>ecological metagenomes</taxon>
    </lineage>
</organism>
<keyword evidence="2" id="KW-0808">Transferase</keyword>
<feature type="domain" description="PABS" evidence="4">
    <location>
        <begin position="1"/>
        <end position="230"/>
    </location>
</feature>
<dbReference type="InterPro" id="IPR030374">
    <property type="entry name" value="PABS"/>
</dbReference>
<dbReference type="InterPro" id="IPR029063">
    <property type="entry name" value="SAM-dependent_MTases_sf"/>
</dbReference>
<evidence type="ECO:0000256" key="1">
    <source>
        <dbReference type="ARBA" id="ARBA00007867"/>
    </source>
</evidence>
<dbReference type="AlphaFoldDB" id="A0A3B1A6X9"/>
<dbReference type="GO" id="GO:0006596">
    <property type="term" value="P:polyamine biosynthetic process"/>
    <property type="evidence" value="ECO:0007669"/>
    <property type="project" value="UniProtKB-KW"/>
</dbReference>
<accession>A0A3B1A6X9</accession>
<protein>
    <recommendedName>
        <fullName evidence="4">PABS domain-containing protein</fullName>
    </recommendedName>
</protein>
<dbReference type="SUPFAM" id="SSF53335">
    <property type="entry name" value="S-adenosyl-L-methionine-dependent methyltransferases"/>
    <property type="match status" value="1"/>
</dbReference>
<comment type="similarity">
    <text evidence="1">Belongs to the spermidine/spermine synthase family.</text>
</comment>
<dbReference type="Gene3D" id="3.40.50.150">
    <property type="entry name" value="Vaccinia Virus protein VP39"/>
    <property type="match status" value="1"/>
</dbReference>
<dbReference type="PROSITE" id="PS51006">
    <property type="entry name" value="PABS_2"/>
    <property type="match status" value="1"/>
</dbReference>
<dbReference type="CDD" id="cd02440">
    <property type="entry name" value="AdoMet_MTases"/>
    <property type="match status" value="1"/>
</dbReference>
<reference evidence="5" key="1">
    <citation type="submission" date="2018-06" db="EMBL/GenBank/DDBJ databases">
        <authorList>
            <person name="Zhirakovskaya E."/>
        </authorList>
    </citation>
    <scope>NUCLEOTIDE SEQUENCE</scope>
</reference>
<dbReference type="EMBL" id="UOFQ01000139">
    <property type="protein sequence ID" value="VAW89514.1"/>
    <property type="molecule type" value="Genomic_DNA"/>
</dbReference>
<evidence type="ECO:0000256" key="2">
    <source>
        <dbReference type="ARBA" id="ARBA00022679"/>
    </source>
</evidence>
<dbReference type="PANTHER" id="PTHR43317">
    <property type="entry name" value="THERMOSPERMINE SYNTHASE ACAULIS5"/>
    <property type="match status" value="1"/>
</dbReference>
<keyword evidence="3" id="KW-0620">Polyamine biosynthesis</keyword>
<gene>
    <name evidence="5" type="ORF">MNBD_GAMMA17-638</name>
</gene>
<evidence type="ECO:0000259" key="4">
    <source>
        <dbReference type="PROSITE" id="PS51006"/>
    </source>
</evidence>
<proteinExistence type="inferred from homology"/>
<name>A0A3B1A6X9_9ZZZZ</name>